<dbReference type="GO" id="GO:0035435">
    <property type="term" value="P:phosphate ion transmembrane transport"/>
    <property type="evidence" value="ECO:0007669"/>
    <property type="project" value="TreeGrafter"/>
</dbReference>
<keyword evidence="4 5" id="KW-0472">Membrane</keyword>
<dbReference type="GO" id="GO:0012505">
    <property type="term" value="C:endomembrane system"/>
    <property type="evidence" value="ECO:0007669"/>
    <property type="project" value="UniProtKB-SubCell"/>
</dbReference>
<dbReference type="SUPFAM" id="SSF103473">
    <property type="entry name" value="MFS general substrate transporter"/>
    <property type="match status" value="1"/>
</dbReference>
<reference evidence="6 7" key="1">
    <citation type="submission" date="2018-06" db="EMBL/GenBank/DDBJ databases">
        <authorList>
            <consortium name="Pathogen Informatics"/>
            <person name="Doyle S."/>
        </authorList>
    </citation>
    <scope>NUCLEOTIDE SEQUENCE [LARGE SCALE GENOMIC DNA]</scope>
    <source>
        <strain evidence="6 7">NCTC7928</strain>
    </source>
</reference>
<dbReference type="AlphaFoldDB" id="A0A376L9H3"/>
<feature type="transmembrane region" description="Helical" evidence="5">
    <location>
        <begin position="51"/>
        <end position="76"/>
    </location>
</feature>
<protein>
    <submittedName>
        <fullName evidence="6">Glycerol-3-phosphate transporter</fullName>
    </submittedName>
</protein>
<dbReference type="GO" id="GO:0061513">
    <property type="term" value="F:glucose 6-phosphate:phosphate antiporter activity"/>
    <property type="evidence" value="ECO:0007669"/>
    <property type="project" value="TreeGrafter"/>
</dbReference>
<dbReference type="Proteomes" id="UP000254877">
    <property type="component" value="Unassembled WGS sequence"/>
</dbReference>
<evidence type="ECO:0000256" key="4">
    <source>
        <dbReference type="ARBA" id="ARBA00023136"/>
    </source>
</evidence>
<name>A0A376L9H3_ECOLX</name>
<feature type="transmembrane region" description="Helical" evidence="5">
    <location>
        <begin position="88"/>
        <end position="111"/>
    </location>
</feature>
<organism evidence="6 7">
    <name type="scientific">Escherichia coli</name>
    <dbReference type="NCBI Taxonomy" id="562"/>
    <lineage>
        <taxon>Bacteria</taxon>
        <taxon>Pseudomonadati</taxon>
        <taxon>Pseudomonadota</taxon>
        <taxon>Gammaproteobacteria</taxon>
        <taxon>Enterobacterales</taxon>
        <taxon>Enterobacteriaceae</taxon>
        <taxon>Escherichia</taxon>
    </lineage>
</organism>
<dbReference type="PANTHER" id="PTHR43826:SF6">
    <property type="entry name" value="GLYCEROL-3-PHOSPHATE TRANSPORTER"/>
    <property type="match status" value="1"/>
</dbReference>
<comment type="subcellular location">
    <subcellularLocation>
        <location evidence="1">Endomembrane system</location>
        <topology evidence="1">Multi-pass membrane protein</topology>
    </subcellularLocation>
</comment>
<evidence type="ECO:0000313" key="6">
    <source>
        <dbReference type="EMBL" id="STF40414.1"/>
    </source>
</evidence>
<evidence type="ECO:0000256" key="2">
    <source>
        <dbReference type="ARBA" id="ARBA00022692"/>
    </source>
</evidence>
<sequence length="158" mass="17210">MSMRAFRAPCLCGWMSDKVFRGNRGATGVFFMTLVTIATIVYWMNPAGNPTVDMICMIVIGFLIYGPVMLIGLHALELAPKKAAGTAAGFTGLFGYLGGSVAASAIVGYTVDFFGWGWRLYGNDWRQHSGGYLVDCCDDWRKTSPSGITAKTQRRLMA</sequence>
<keyword evidence="3 5" id="KW-1133">Transmembrane helix</keyword>
<accession>A0A376L9H3</accession>
<dbReference type="GO" id="GO:0005886">
    <property type="term" value="C:plasma membrane"/>
    <property type="evidence" value="ECO:0007669"/>
    <property type="project" value="TreeGrafter"/>
</dbReference>
<dbReference type="InterPro" id="IPR051337">
    <property type="entry name" value="OPA_Antiporter"/>
</dbReference>
<feature type="transmembrane region" description="Helical" evidence="5">
    <location>
        <begin position="25"/>
        <end position="45"/>
    </location>
</feature>
<evidence type="ECO:0000256" key="3">
    <source>
        <dbReference type="ARBA" id="ARBA00022989"/>
    </source>
</evidence>
<dbReference type="Gene3D" id="1.20.1250.20">
    <property type="entry name" value="MFS general substrate transporter like domains"/>
    <property type="match status" value="1"/>
</dbReference>
<evidence type="ECO:0000256" key="5">
    <source>
        <dbReference type="SAM" id="Phobius"/>
    </source>
</evidence>
<dbReference type="PANTHER" id="PTHR43826">
    <property type="entry name" value="GLUCOSE-6-PHOSPHATE EXCHANGER SLC37A4"/>
    <property type="match status" value="1"/>
</dbReference>
<evidence type="ECO:0000313" key="7">
    <source>
        <dbReference type="Proteomes" id="UP000254877"/>
    </source>
</evidence>
<dbReference type="EMBL" id="UGAB01000002">
    <property type="protein sequence ID" value="STF40414.1"/>
    <property type="molecule type" value="Genomic_DNA"/>
</dbReference>
<gene>
    <name evidence="6" type="primary">glpT_1</name>
    <name evidence="6" type="ORF">NCTC7928_00972</name>
</gene>
<evidence type="ECO:0000256" key="1">
    <source>
        <dbReference type="ARBA" id="ARBA00004127"/>
    </source>
</evidence>
<proteinExistence type="predicted"/>
<dbReference type="InterPro" id="IPR036259">
    <property type="entry name" value="MFS_trans_sf"/>
</dbReference>
<keyword evidence="2 5" id="KW-0812">Transmembrane</keyword>